<proteinExistence type="predicted"/>
<evidence type="ECO:0000259" key="4">
    <source>
        <dbReference type="Pfam" id="PF12848"/>
    </source>
</evidence>
<name>X0V1X6_9ZZZZ</name>
<evidence type="ECO:0000259" key="3">
    <source>
        <dbReference type="Pfam" id="PF00005"/>
    </source>
</evidence>
<evidence type="ECO:0000256" key="1">
    <source>
        <dbReference type="ARBA" id="ARBA00022741"/>
    </source>
</evidence>
<dbReference type="GO" id="GO:0005524">
    <property type="term" value="F:ATP binding"/>
    <property type="evidence" value="ECO:0007669"/>
    <property type="project" value="UniProtKB-KW"/>
</dbReference>
<dbReference type="FunFam" id="3.40.50.300:FF:000011">
    <property type="entry name" value="Putative ABC transporter ATP-binding component"/>
    <property type="match status" value="1"/>
</dbReference>
<dbReference type="Gene3D" id="3.40.50.300">
    <property type="entry name" value="P-loop containing nucleotide triphosphate hydrolases"/>
    <property type="match status" value="1"/>
</dbReference>
<gene>
    <name evidence="5" type="ORF">S01H1_40496</name>
</gene>
<dbReference type="InterPro" id="IPR027417">
    <property type="entry name" value="P-loop_NTPase"/>
</dbReference>
<accession>X0V1X6</accession>
<evidence type="ECO:0008006" key="6">
    <source>
        <dbReference type="Google" id="ProtNLM"/>
    </source>
</evidence>
<dbReference type="EMBL" id="BARS01025645">
    <property type="protein sequence ID" value="GAG06503.1"/>
    <property type="molecule type" value="Genomic_DNA"/>
</dbReference>
<dbReference type="PANTHER" id="PTHR42855">
    <property type="entry name" value="ABC TRANSPORTER ATP-BINDING SUBUNIT"/>
    <property type="match status" value="1"/>
</dbReference>
<dbReference type="Pfam" id="PF00005">
    <property type="entry name" value="ABC_tran"/>
    <property type="match status" value="1"/>
</dbReference>
<dbReference type="AlphaFoldDB" id="X0V1X6"/>
<dbReference type="PANTHER" id="PTHR42855:SF2">
    <property type="entry name" value="DRUG RESISTANCE ABC TRANSPORTER,ATP-BINDING PROTEIN"/>
    <property type="match status" value="1"/>
</dbReference>
<sequence length="267" mass="31066">AEHSLWQECLSAFDDLLRRETELAQLELAMADPDRAPDIMERYGKLQESFDIAGGYTYETLIRQVLTGLGFTSKDYDRPLNQLSGGQRTRALLSRLLLSTPDLLVLDEPTNHLDMAAVEWLESYLLSWEGAALLVSHDRYFLDRVAQYVWEMDLAGWETYRGNYSAYLQHRQERWMLRQQLYETERERLEKELDYVKRHIAGQRTSQAKGKLRRLSRQVEAIESLGVEAMQGKSWLQISQRADISTNTMNVAEVERRIHALKSPLKK</sequence>
<comment type="caution">
    <text evidence="5">The sequence shown here is derived from an EMBL/GenBank/DDBJ whole genome shotgun (WGS) entry which is preliminary data.</text>
</comment>
<dbReference type="GO" id="GO:0016887">
    <property type="term" value="F:ATP hydrolysis activity"/>
    <property type="evidence" value="ECO:0007669"/>
    <property type="project" value="InterPro"/>
</dbReference>
<dbReference type="InterPro" id="IPR003439">
    <property type="entry name" value="ABC_transporter-like_ATP-bd"/>
</dbReference>
<evidence type="ECO:0000256" key="2">
    <source>
        <dbReference type="ARBA" id="ARBA00022840"/>
    </source>
</evidence>
<reference evidence="5" key="1">
    <citation type="journal article" date="2014" name="Front. Microbiol.">
        <title>High frequency of phylogenetically diverse reductive dehalogenase-homologous genes in deep subseafloor sedimentary metagenomes.</title>
        <authorList>
            <person name="Kawai M."/>
            <person name="Futagami T."/>
            <person name="Toyoda A."/>
            <person name="Takaki Y."/>
            <person name="Nishi S."/>
            <person name="Hori S."/>
            <person name="Arai W."/>
            <person name="Tsubouchi T."/>
            <person name="Morono Y."/>
            <person name="Uchiyama I."/>
            <person name="Ito T."/>
            <person name="Fujiyama A."/>
            <person name="Inagaki F."/>
            <person name="Takami H."/>
        </authorList>
    </citation>
    <scope>NUCLEOTIDE SEQUENCE</scope>
    <source>
        <strain evidence="5">Expedition CK06-06</strain>
    </source>
</reference>
<keyword evidence="1" id="KW-0547">Nucleotide-binding</keyword>
<feature type="non-terminal residue" evidence="5">
    <location>
        <position position="267"/>
    </location>
</feature>
<evidence type="ECO:0000313" key="5">
    <source>
        <dbReference type="EMBL" id="GAG06503.1"/>
    </source>
</evidence>
<dbReference type="InterPro" id="IPR051309">
    <property type="entry name" value="ABCF_ATPase"/>
</dbReference>
<dbReference type="SUPFAM" id="SSF52540">
    <property type="entry name" value="P-loop containing nucleoside triphosphate hydrolases"/>
    <property type="match status" value="1"/>
</dbReference>
<organism evidence="5">
    <name type="scientific">marine sediment metagenome</name>
    <dbReference type="NCBI Taxonomy" id="412755"/>
    <lineage>
        <taxon>unclassified sequences</taxon>
        <taxon>metagenomes</taxon>
        <taxon>ecological metagenomes</taxon>
    </lineage>
</organism>
<protein>
    <recommendedName>
        <fullName evidence="6">ABC transporter domain-containing protein</fullName>
    </recommendedName>
</protein>
<feature type="domain" description="ABC transporter" evidence="3">
    <location>
        <begin position="59"/>
        <end position="111"/>
    </location>
</feature>
<feature type="domain" description="ABC-transporter extension" evidence="4">
    <location>
        <begin position="151"/>
        <end position="224"/>
    </location>
</feature>
<dbReference type="InterPro" id="IPR032781">
    <property type="entry name" value="ABC_tran_Xtn"/>
</dbReference>
<feature type="non-terminal residue" evidence="5">
    <location>
        <position position="1"/>
    </location>
</feature>
<dbReference type="Pfam" id="PF12848">
    <property type="entry name" value="ABC_tran_Xtn"/>
    <property type="match status" value="1"/>
</dbReference>
<keyword evidence="2" id="KW-0067">ATP-binding</keyword>